<evidence type="ECO:0000313" key="12">
    <source>
        <dbReference type="EMBL" id="MCQ1058058.1"/>
    </source>
</evidence>
<protein>
    <recommendedName>
        <fullName evidence="8">L-ornithine N(alpha)-acyltransferase</fullName>
        <ecNumber evidence="7">2.3.2.30</ecNumber>
    </recommendedName>
</protein>
<comment type="caution">
    <text evidence="12">The sequence shown here is derived from an EMBL/GenBank/DDBJ whole genome shotgun (WGS) entry which is preliminary data.</text>
</comment>
<gene>
    <name evidence="12" type="ORF">NHN17_08305</name>
</gene>
<dbReference type="InterPro" id="IPR052351">
    <property type="entry name" value="Ornithine_N-alpha-AT"/>
</dbReference>
<evidence type="ECO:0000256" key="3">
    <source>
        <dbReference type="ARBA" id="ARBA00022679"/>
    </source>
</evidence>
<keyword evidence="13" id="KW-1185">Reference proteome</keyword>
<accession>A0ABT1MZY9</accession>
<evidence type="ECO:0000256" key="10">
    <source>
        <dbReference type="ARBA" id="ARBA00047785"/>
    </source>
</evidence>
<comment type="similarity">
    <text evidence="6">Belongs to the acetyltransferase family. OlsB subfamily.</text>
</comment>
<comment type="function">
    <text evidence="9">Catalyzes the first step in the biosynthesis of ornithine lipids, which are phosphorus-free membrane lipids. Catalyzes the 3-hydroxyacyl-acyl carrier protein-dependent acylation of ornithine to form lyso-ornithine lipid (LOL).</text>
</comment>
<dbReference type="Pfam" id="PF19576">
    <property type="entry name" value="Acyltransf_2"/>
    <property type="match status" value="1"/>
</dbReference>
<keyword evidence="3" id="KW-0808">Transferase</keyword>
<dbReference type="InterPro" id="IPR002123">
    <property type="entry name" value="Plipid/glycerol_acylTrfase"/>
</dbReference>
<dbReference type="GO" id="GO:0016746">
    <property type="term" value="F:acyltransferase activity"/>
    <property type="evidence" value="ECO:0007669"/>
    <property type="project" value="UniProtKB-KW"/>
</dbReference>
<feature type="domain" description="Phospholipid/glycerol acyltransferase" evidence="11">
    <location>
        <begin position="75"/>
        <end position="198"/>
    </location>
</feature>
<dbReference type="Pfam" id="PF13444">
    <property type="entry name" value="Acetyltransf_5"/>
    <property type="match status" value="1"/>
</dbReference>
<dbReference type="CDD" id="cd07986">
    <property type="entry name" value="LPLAT_ACT14924-like"/>
    <property type="match status" value="1"/>
</dbReference>
<proteinExistence type="inferred from homology"/>
<evidence type="ECO:0000256" key="8">
    <source>
        <dbReference type="ARBA" id="ARBA00039866"/>
    </source>
</evidence>
<evidence type="ECO:0000256" key="1">
    <source>
        <dbReference type="ARBA" id="ARBA00005189"/>
    </source>
</evidence>
<evidence type="ECO:0000259" key="11">
    <source>
        <dbReference type="SMART" id="SM00563"/>
    </source>
</evidence>
<dbReference type="Proteomes" id="UP001524460">
    <property type="component" value="Unassembled WGS sequence"/>
</dbReference>
<dbReference type="InterPro" id="IPR016181">
    <property type="entry name" value="Acyl_CoA_acyltransferase"/>
</dbReference>
<evidence type="ECO:0000313" key="13">
    <source>
        <dbReference type="Proteomes" id="UP001524460"/>
    </source>
</evidence>
<dbReference type="Gene3D" id="3.40.630.30">
    <property type="match status" value="1"/>
</dbReference>
<comment type="pathway">
    <text evidence="1">Lipid metabolism.</text>
</comment>
<organism evidence="12 13">
    <name type="scientific">Photobacterium pectinilyticum</name>
    <dbReference type="NCBI Taxonomy" id="2906793"/>
    <lineage>
        <taxon>Bacteria</taxon>
        <taxon>Pseudomonadati</taxon>
        <taxon>Pseudomonadota</taxon>
        <taxon>Gammaproteobacteria</taxon>
        <taxon>Vibrionales</taxon>
        <taxon>Vibrionaceae</taxon>
        <taxon>Photobacterium</taxon>
    </lineage>
</organism>
<dbReference type="EC" id="2.3.2.30" evidence="7"/>
<dbReference type="SUPFAM" id="SSF69593">
    <property type="entry name" value="Glycerol-3-phosphate (1)-acyltransferase"/>
    <property type="match status" value="1"/>
</dbReference>
<dbReference type="RefSeq" id="WP_255041816.1">
    <property type="nucleotide sequence ID" value="NZ_JANEYT010000014.1"/>
</dbReference>
<keyword evidence="5 12" id="KW-0012">Acyltransferase</keyword>
<dbReference type="PANTHER" id="PTHR37323:SF1">
    <property type="entry name" value="L-ORNITHINE N(ALPHA)-ACYLTRANSFERASE"/>
    <property type="match status" value="1"/>
</dbReference>
<keyword evidence="2" id="KW-0444">Lipid biosynthesis</keyword>
<dbReference type="SUPFAM" id="SSF55729">
    <property type="entry name" value="Acyl-CoA N-acyltransferases (Nat)"/>
    <property type="match status" value="1"/>
</dbReference>
<evidence type="ECO:0000256" key="6">
    <source>
        <dbReference type="ARBA" id="ARBA00038095"/>
    </source>
</evidence>
<comment type="catalytic activity">
    <reaction evidence="10">
        <text>a (3R)-hydroxyacyl-[ACP] + L-ornithine = a lyso-ornithine lipid + holo-[ACP] + H(+)</text>
        <dbReference type="Rhea" id="RHEA:20633"/>
        <dbReference type="Rhea" id="RHEA-COMP:9685"/>
        <dbReference type="Rhea" id="RHEA-COMP:9945"/>
        <dbReference type="ChEBI" id="CHEBI:15378"/>
        <dbReference type="ChEBI" id="CHEBI:46911"/>
        <dbReference type="ChEBI" id="CHEBI:64479"/>
        <dbReference type="ChEBI" id="CHEBI:78827"/>
        <dbReference type="ChEBI" id="CHEBI:138482"/>
        <dbReference type="EC" id="2.3.2.30"/>
    </reaction>
    <physiologicalReaction direction="left-to-right" evidence="10">
        <dbReference type="Rhea" id="RHEA:20634"/>
    </physiologicalReaction>
</comment>
<keyword evidence="4" id="KW-0443">Lipid metabolism</keyword>
<name>A0ABT1MZY9_9GAMM</name>
<evidence type="ECO:0000256" key="2">
    <source>
        <dbReference type="ARBA" id="ARBA00022516"/>
    </source>
</evidence>
<dbReference type="InterPro" id="IPR045746">
    <property type="entry name" value="ACT14924-like_Acyltransf_dom"/>
</dbReference>
<sequence>MEVTSPFRLPRKTPFGVGEHVTEWATGLKKLDQFYAARPVGGGVGAFLRYALDTLGIQYSVKQGSLAQVPALGATVVVANHPLGCVEGVILAELLRSVRKDIKILANHYLKTVSELDELFIGVDVFEGPQAVKANVKALREANRHLANGGLLLMFPAGEVSAYDHKTRSITDKDWSHSVSRLISKSKATTVPVYIDGKNSRKFYMAGRIHPLLRTLMLGRELLNKRDRQINLAIGEAISFKEIKGFEDSKKLVNYLRLNTYLLGSQLKNAKKPKIPVFDSDAEPIVAPVAPDILTHEISQLDRGEHLLSSGQFDVYCTLAARIPAVMAELGRLREVNFRAVGEGTGKATDVDEFDHYYHHLFVWDRDRQCLVGAYRLGLVDRILDSEGIDGLYSRTLFNYDERFIRQQGSAIELGRSVIAADYQKSLSALMLLWKGIATFVYRHPRYTHLFGPVSISNDYSSEARHLLVESMAVHHYDIESAELVSASNPLVQKAPLFWKTEMLSSLADIQLLSKVISRLEGGKGVPVLLRQYLGLNGKLVCFNVDADFNDALDGLIVVDLRAVPAKTLGKYMGKSEVQTYLAQSEVER</sequence>
<dbReference type="PANTHER" id="PTHR37323">
    <property type="entry name" value="GCN5-RELATED N-ACETYLTRANSFERASE"/>
    <property type="match status" value="1"/>
</dbReference>
<reference evidence="12 13" key="1">
    <citation type="submission" date="2022-07" db="EMBL/GenBank/DDBJ databases">
        <title>Photobacterium pectinilyticum sp. nov., a marine bacterium isolated from surface seawater of Qingdao offshore.</title>
        <authorList>
            <person name="Wang X."/>
        </authorList>
    </citation>
    <scope>NUCLEOTIDE SEQUENCE [LARGE SCALE GENOMIC DNA]</scope>
    <source>
        <strain evidence="12 13">ZSDE20</strain>
    </source>
</reference>
<evidence type="ECO:0000256" key="5">
    <source>
        <dbReference type="ARBA" id="ARBA00023315"/>
    </source>
</evidence>
<evidence type="ECO:0000256" key="9">
    <source>
        <dbReference type="ARBA" id="ARBA00045724"/>
    </source>
</evidence>
<evidence type="ECO:0000256" key="7">
    <source>
        <dbReference type="ARBA" id="ARBA00039058"/>
    </source>
</evidence>
<dbReference type="EMBL" id="JANEYT010000014">
    <property type="protein sequence ID" value="MCQ1058058.1"/>
    <property type="molecule type" value="Genomic_DNA"/>
</dbReference>
<evidence type="ECO:0000256" key="4">
    <source>
        <dbReference type="ARBA" id="ARBA00023098"/>
    </source>
</evidence>
<dbReference type="SMART" id="SM00563">
    <property type="entry name" value="PlsC"/>
    <property type="match status" value="1"/>
</dbReference>